<keyword evidence="6 7" id="KW-0472">Membrane</keyword>
<evidence type="ECO:0000256" key="7">
    <source>
        <dbReference type="SAM" id="Phobius"/>
    </source>
</evidence>
<feature type="transmembrane region" description="Helical" evidence="7">
    <location>
        <begin position="238"/>
        <end position="257"/>
    </location>
</feature>
<sequence length="344" mass="37278">MSELWPALGLAVLACCVAALIGRFLLWKGPRDHPDGGRKSQAQAMPTSGGLAVFFAVLPLSLVMLLISDDWLSFTYIALFASCIYMLVMGLWDDLATLPALPKLAAQLIIALGITMVGIRVEFIDLGRHYIELGVIAGVLGSAAWLVVVTNAVNFMDGSDGLAMGSCAMISAGLALLASLTGIWDVATLAMILCGGLLGLLFWNGRGKLFAGDTGALFVGFYLAALTLIWVSRLETSVWIAPALFIGFLSDVLLTLIWRYKHKRNLLQPHREHIFQLMIKAGTSHALTAWIYAWIAMHGILIAGISFALPRGTAMVGFFLLLAILYFISRKIRRSAIEHGYLVP</sequence>
<feature type="transmembrane region" description="Helical" evidence="7">
    <location>
        <begin position="301"/>
        <end position="328"/>
    </location>
</feature>
<evidence type="ECO:0000256" key="5">
    <source>
        <dbReference type="ARBA" id="ARBA00022989"/>
    </source>
</evidence>
<feature type="transmembrane region" description="Helical" evidence="7">
    <location>
        <begin position="215"/>
        <end position="232"/>
    </location>
</feature>
<reference evidence="9" key="1">
    <citation type="journal article" date="2019" name="Int. J. Syst. Evol. Microbiol.">
        <title>The Global Catalogue of Microorganisms (GCM) 10K type strain sequencing project: providing services to taxonomists for standard genome sequencing and annotation.</title>
        <authorList>
            <consortium name="The Broad Institute Genomics Platform"/>
            <consortium name="The Broad Institute Genome Sequencing Center for Infectious Disease"/>
            <person name="Wu L."/>
            <person name="Ma J."/>
        </authorList>
    </citation>
    <scope>NUCLEOTIDE SEQUENCE [LARGE SCALE GENOMIC DNA]</scope>
    <source>
        <strain evidence="9">CGMCC-1.15741</strain>
    </source>
</reference>
<dbReference type="Pfam" id="PF00953">
    <property type="entry name" value="Glycos_transf_4"/>
    <property type="match status" value="1"/>
</dbReference>
<comment type="subcellular location">
    <subcellularLocation>
        <location evidence="1">Cell membrane</location>
        <topology evidence="1">Multi-pass membrane protein</topology>
    </subcellularLocation>
</comment>
<dbReference type="PANTHER" id="PTHR22926:SF3">
    <property type="entry name" value="UNDECAPRENYL-PHOSPHATE ALPHA-N-ACETYLGLUCOSAMINYL 1-PHOSPHATE TRANSFERASE"/>
    <property type="match status" value="1"/>
</dbReference>
<dbReference type="PANTHER" id="PTHR22926">
    <property type="entry name" value="PHOSPHO-N-ACETYLMURAMOYL-PENTAPEPTIDE-TRANSFERASE"/>
    <property type="match status" value="1"/>
</dbReference>
<dbReference type="EMBL" id="JBHSSW010000004">
    <property type="protein sequence ID" value="MFC6197253.1"/>
    <property type="molecule type" value="Genomic_DNA"/>
</dbReference>
<evidence type="ECO:0000256" key="4">
    <source>
        <dbReference type="ARBA" id="ARBA00022692"/>
    </source>
</evidence>
<keyword evidence="5 7" id="KW-1133">Transmembrane helix</keyword>
<evidence type="ECO:0000313" key="8">
    <source>
        <dbReference type="EMBL" id="MFC6197253.1"/>
    </source>
</evidence>
<proteinExistence type="predicted"/>
<feature type="transmembrane region" description="Helical" evidence="7">
    <location>
        <begin position="73"/>
        <end position="92"/>
    </location>
</feature>
<name>A0ABW1S7S8_9PROT</name>
<evidence type="ECO:0000256" key="6">
    <source>
        <dbReference type="ARBA" id="ARBA00023136"/>
    </source>
</evidence>
<feature type="transmembrane region" description="Helical" evidence="7">
    <location>
        <begin position="47"/>
        <end position="67"/>
    </location>
</feature>
<feature type="transmembrane region" description="Helical" evidence="7">
    <location>
        <begin position="104"/>
        <end position="124"/>
    </location>
</feature>
<evidence type="ECO:0000313" key="9">
    <source>
        <dbReference type="Proteomes" id="UP001596303"/>
    </source>
</evidence>
<comment type="caution">
    <text evidence="8">The sequence shown here is derived from an EMBL/GenBank/DDBJ whole genome shotgun (WGS) entry which is preliminary data.</text>
</comment>
<gene>
    <name evidence="8" type="ORF">ACFQDM_04145</name>
</gene>
<feature type="transmembrane region" description="Helical" evidence="7">
    <location>
        <begin position="130"/>
        <end position="149"/>
    </location>
</feature>
<evidence type="ECO:0000256" key="1">
    <source>
        <dbReference type="ARBA" id="ARBA00004651"/>
    </source>
</evidence>
<keyword evidence="2" id="KW-1003">Cell membrane</keyword>
<feature type="transmembrane region" description="Helical" evidence="7">
    <location>
        <begin position="6"/>
        <end position="26"/>
    </location>
</feature>
<dbReference type="RefSeq" id="WP_377375872.1">
    <property type="nucleotide sequence ID" value="NZ_JBHSSW010000004.1"/>
</dbReference>
<keyword evidence="3" id="KW-0808">Transferase</keyword>
<dbReference type="CDD" id="cd06853">
    <property type="entry name" value="GT_WecA_like"/>
    <property type="match status" value="1"/>
</dbReference>
<accession>A0ABW1S7S8</accession>
<dbReference type="InterPro" id="IPR000715">
    <property type="entry name" value="Glycosyl_transferase_4"/>
</dbReference>
<feature type="transmembrane region" description="Helical" evidence="7">
    <location>
        <begin position="161"/>
        <end position="180"/>
    </location>
</feature>
<evidence type="ECO:0000256" key="3">
    <source>
        <dbReference type="ARBA" id="ARBA00022679"/>
    </source>
</evidence>
<keyword evidence="9" id="KW-1185">Reference proteome</keyword>
<dbReference type="Proteomes" id="UP001596303">
    <property type="component" value="Unassembled WGS sequence"/>
</dbReference>
<protein>
    <submittedName>
        <fullName evidence="8">Glycosyltransferase family 4 protein</fullName>
    </submittedName>
</protein>
<keyword evidence="4 7" id="KW-0812">Transmembrane</keyword>
<evidence type="ECO:0000256" key="2">
    <source>
        <dbReference type="ARBA" id="ARBA00022475"/>
    </source>
</evidence>
<organism evidence="8 9">
    <name type="scientific">Ponticaulis profundi</name>
    <dbReference type="NCBI Taxonomy" id="2665222"/>
    <lineage>
        <taxon>Bacteria</taxon>
        <taxon>Pseudomonadati</taxon>
        <taxon>Pseudomonadota</taxon>
        <taxon>Alphaproteobacteria</taxon>
        <taxon>Hyphomonadales</taxon>
        <taxon>Hyphomonadaceae</taxon>
        <taxon>Ponticaulis</taxon>
    </lineage>
</organism>